<proteinExistence type="predicted"/>
<dbReference type="OrthoDB" id="5869586at2759"/>
<gene>
    <name evidence="1" type="ORF">DICVIV_00362</name>
</gene>
<dbReference type="Proteomes" id="UP000053766">
    <property type="component" value="Unassembled WGS sequence"/>
</dbReference>
<organism evidence="1 2">
    <name type="scientific">Dictyocaulus viviparus</name>
    <name type="common">Bovine lungworm</name>
    <dbReference type="NCBI Taxonomy" id="29172"/>
    <lineage>
        <taxon>Eukaryota</taxon>
        <taxon>Metazoa</taxon>
        <taxon>Ecdysozoa</taxon>
        <taxon>Nematoda</taxon>
        <taxon>Chromadorea</taxon>
        <taxon>Rhabditida</taxon>
        <taxon>Rhabditina</taxon>
        <taxon>Rhabditomorpha</taxon>
        <taxon>Strongyloidea</taxon>
        <taxon>Metastrongylidae</taxon>
        <taxon>Dictyocaulus</taxon>
    </lineage>
</organism>
<accession>A0A0D8YBL5</accession>
<dbReference type="AlphaFoldDB" id="A0A0D8YBL5"/>
<dbReference type="EMBL" id="KN716152">
    <property type="protein sequence ID" value="KJH53424.1"/>
    <property type="molecule type" value="Genomic_DNA"/>
</dbReference>
<reference evidence="2" key="2">
    <citation type="journal article" date="2016" name="Sci. Rep.">
        <title>Dictyocaulus viviparus genome, variome and transcriptome elucidate lungworm biology and support future intervention.</title>
        <authorList>
            <person name="McNulty S.N."/>
            <person name="Strube C."/>
            <person name="Rosa B.A."/>
            <person name="Martin J.C."/>
            <person name="Tyagi R."/>
            <person name="Choi Y.J."/>
            <person name="Wang Q."/>
            <person name="Hallsworth Pepin K."/>
            <person name="Zhang X."/>
            <person name="Ozersky P."/>
            <person name="Wilson R.K."/>
            <person name="Sternberg P.W."/>
            <person name="Gasser R.B."/>
            <person name="Mitreva M."/>
        </authorList>
    </citation>
    <scope>NUCLEOTIDE SEQUENCE [LARGE SCALE GENOMIC DNA]</scope>
    <source>
        <strain evidence="2">HannoverDv2000</strain>
    </source>
</reference>
<keyword evidence="2" id="KW-1185">Reference proteome</keyword>
<evidence type="ECO:0000313" key="2">
    <source>
        <dbReference type="Proteomes" id="UP000053766"/>
    </source>
</evidence>
<sequence>MARKQMRLRAEYKEKLEHDVTDFLDRHKSEAENRYQDLLQKADEVYFTLRDDLRKAAELCLSENCFTIDIASEAVSAFENLAIPVDKPSVGSNDMNGRSLKTPPLQNNMKIANLPSVIHPKVEEIRAHNFRRARGGEVAFSVDGSPIVVLPNTSSDAESLAFRQIMEEDENFSPNSREVVSTFKSLMRKKMSEAQYRVQ</sequence>
<evidence type="ECO:0000313" key="1">
    <source>
        <dbReference type="EMBL" id="KJH53424.1"/>
    </source>
</evidence>
<protein>
    <submittedName>
        <fullName evidence="1">Uncharacterized protein</fullName>
    </submittedName>
</protein>
<name>A0A0D8YBL5_DICVI</name>
<reference evidence="1 2" key="1">
    <citation type="submission" date="2013-11" db="EMBL/GenBank/DDBJ databases">
        <title>Draft genome of the bovine lungworm Dictyocaulus viviparus.</title>
        <authorList>
            <person name="Mitreva M."/>
        </authorList>
    </citation>
    <scope>NUCLEOTIDE SEQUENCE [LARGE SCALE GENOMIC DNA]</scope>
    <source>
        <strain evidence="1 2">HannoverDv2000</strain>
    </source>
</reference>